<evidence type="ECO:0000256" key="3">
    <source>
        <dbReference type="ARBA" id="ARBA00023010"/>
    </source>
</evidence>
<feature type="compositionally biased region" description="Acidic residues" evidence="5">
    <location>
        <begin position="66"/>
        <end position="75"/>
    </location>
</feature>
<dbReference type="SMART" id="SM00160">
    <property type="entry name" value="RanBD"/>
    <property type="match status" value="1"/>
</dbReference>
<reference evidence="7 8" key="1">
    <citation type="journal article" date="2024" name="Nat. Commun.">
        <title>Phylogenomics reveals the evolutionary origins of lichenization in chlorophyte algae.</title>
        <authorList>
            <person name="Puginier C."/>
            <person name="Libourel C."/>
            <person name="Otte J."/>
            <person name="Skaloud P."/>
            <person name="Haon M."/>
            <person name="Grisel S."/>
            <person name="Petersen M."/>
            <person name="Berrin J.G."/>
            <person name="Delaux P.M."/>
            <person name="Dal Grande F."/>
            <person name="Keller J."/>
        </authorList>
    </citation>
    <scope>NUCLEOTIDE SEQUENCE [LARGE SCALE GENOMIC DNA]</scope>
    <source>
        <strain evidence="7 8">SAG 2523</strain>
    </source>
</reference>
<dbReference type="InterPro" id="IPR045256">
    <property type="entry name" value="RanBP1_RanBD"/>
</dbReference>
<evidence type="ECO:0000256" key="2">
    <source>
        <dbReference type="ARBA" id="ARBA00022816"/>
    </source>
</evidence>
<dbReference type="GO" id="GO:0051028">
    <property type="term" value="P:mRNA transport"/>
    <property type="evidence" value="ECO:0007669"/>
    <property type="project" value="UniProtKB-KW"/>
</dbReference>
<sequence>MAGDKENVAGEPTSSTSAAGSNPAEETKATPVFGSASTFSSGTGFAGFTSTAEARSTNGGTAANGTEEETPDEEECQAEFQPLVQLQEVETTTGEEAETTLVDFKCKLYRFDNDSGEWKERGVGRVRLLEHKENKRIRLLMRQEKTLKIRANHIIMPGTKLQEHSGNDKSWVWSTVDFAEEEQKAELFCIRFASVERAAEFKKEYEKAVAHNEKLLGVSGDDAESPADITKADDEADALAEGVAKVGVADEKPEEGKAAAETA</sequence>
<dbReference type="CDD" id="cd13179">
    <property type="entry name" value="RanBD_RanBP1"/>
    <property type="match status" value="1"/>
</dbReference>
<comment type="subcellular location">
    <subcellularLocation>
        <location evidence="1">Nucleus</location>
        <location evidence="1">Nuclear pore complex</location>
    </subcellularLocation>
</comment>
<evidence type="ECO:0000313" key="8">
    <source>
        <dbReference type="Proteomes" id="UP001485043"/>
    </source>
</evidence>
<feature type="compositionally biased region" description="Low complexity" evidence="5">
    <location>
        <begin position="33"/>
        <end position="52"/>
    </location>
</feature>
<dbReference type="InterPro" id="IPR000156">
    <property type="entry name" value="Ran_bind_dom"/>
</dbReference>
<dbReference type="SUPFAM" id="SSF50729">
    <property type="entry name" value="PH domain-like"/>
    <property type="match status" value="1"/>
</dbReference>
<dbReference type="Pfam" id="PF00638">
    <property type="entry name" value="Ran_BP1"/>
    <property type="match status" value="1"/>
</dbReference>
<dbReference type="GO" id="GO:0005737">
    <property type="term" value="C:cytoplasm"/>
    <property type="evidence" value="ECO:0007669"/>
    <property type="project" value="TreeGrafter"/>
</dbReference>
<protein>
    <recommendedName>
        <fullName evidence="6">RanBD1 domain-containing protein</fullName>
    </recommendedName>
</protein>
<dbReference type="Gene3D" id="2.30.29.30">
    <property type="entry name" value="Pleckstrin-homology domain (PH domain)/Phosphotyrosine-binding domain (PTB)"/>
    <property type="match status" value="1"/>
</dbReference>
<dbReference type="AlphaFoldDB" id="A0AAW1S559"/>
<dbReference type="FunFam" id="2.30.29.30:FF:000312">
    <property type="entry name" value="Ran binding protein 1"/>
    <property type="match status" value="1"/>
</dbReference>
<dbReference type="GO" id="GO:0006913">
    <property type="term" value="P:nucleocytoplasmic transport"/>
    <property type="evidence" value="ECO:0007669"/>
    <property type="project" value="InterPro"/>
</dbReference>
<feature type="region of interest" description="Disordered" evidence="5">
    <location>
        <begin position="1"/>
        <end position="75"/>
    </location>
</feature>
<dbReference type="PANTHER" id="PTHR23138:SF87">
    <property type="entry name" value="E3 SUMO-PROTEIN LIGASE RANBP2"/>
    <property type="match status" value="1"/>
</dbReference>
<proteinExistence type="predicted"/>
<comment type="caution">
    <text evidence="7">The sequence shown here is derived from an EMBL/GenBank/DDBJ whole genome shotgun (WGS) entry which is preliminary data.</text>
</comment>
<keyword evidence="4" id="KW-0906">Nuclear pore complex</keyword>
<organism evidence="7 8">
    <name type="scientific">Apatococcus fuscideae</name>
    <dbReference type="NCBI Taxonomy" id="2026836"/>
    <lineage>
        <taxon>Eukaryota</taxon>
        <taxon>Viridiplantae</taxon>
        <taxon>Chlorophyta</taxon>
        <taxon>core chlorophytes</taxon>
        <taxon>Trebouxiophyceae</taxon>
        <taxon>Chlorellales</taxon>
        <taxon>Chlorellaceae</taxon>
        <taxon>Apatococcus</taxon>
    </lineage>
</organism>
<keyword evidence="2" id="KW-0509">mRNA transport</keyword>
<feature type="compositionally biased region" description="Polar residues" evidence="5">
    <location>
        <begin position="53"/>
        <end position="64"/>
    </location>
</feature>
<dbReference type="PROSITE" id="PS50196">
    <property type="entry name" value="RANBD1"/>
    <property type="match status" value="1"/>
</dbReference>
<accession>A0AAW1S559</accession>
<dbReference type="PANTHER" id="PTHR23138">
    <property type="entry name" value="RAN BINDING PROTEIN"/>
    <property type="match status" value="1"/>
</dbReference>
<evidence type="ECO:0000313" key="7">
    <source>
        <dbReference type="EMBL" id="KAK9841077.1"/>
    </source>
</evidence>
<evidence type="ECO:0000256" key="1">
    <source>
        <dbReference type="ARBA" id="ARBA00004567"/>
    </source>
</evidence>
<dbReference type="GO" id="GO:0015031">
    <property type="term" value="P:protein transport"/>
    <property type="evidence" value="ECO:0007669"/>
    <property type="project" value="UniProtKB-KW"/>
</dbReference>
<evidence type="ECO:0000256" key="5">
    <source>
        <dbReference type="SAM" id="MobiDB-lite"/>
    </source>
</evidence>
<gene>
    <name evidence="7" type="ORF">WJX84_012329</name>
</gene>
<keyword evidence="4" id="KW-0539">Nucleus</keyword>
<keyword evidence="3" id="KW-0811">Translocation</keyword>
<keyword evidence="8" id="KW-1185">Reference proteome</keyword>
<evidence type="ECO:0000259" key="6">
    <source>
        <dbReference type="PROSITE" id="PS50196"/>
    </source>
</evidence>
<dbReference type="GO" id="GO:0005643">
    <property type="term" value="C:nuclear pore"/>
    <property type="evidence" value="ECO:0007669"/>
    <property type="project" value="UniProtKB-SubCell"/>
</dbReference>
<name>A0AAW1S559_9CHLO</name>
<keyword evidence="4" id="KW-0653">Protein transport</keyword>
<evidence type="ECO:0000256" key="4">
    <source>
        <dbReference type="ARBA" id="ARBA00023132"/>
    </source>
</evidence>
<keyword evidence="2" id="KW-0813">Transport</keyword>
<dbReference type="InterPro" id="IPR011993">
    <property type="entry name" value="PH-like_dom_sf"/>
</dbReference>
<dbReference type="InterPro" id="IPR045255">
    <property type="entry name" value="RanBP1-like"/>
</dbReference>
<dbReference type="EMBL" id="JALJOV010001774">
    <property type="protein sequence ID" value="KAK9841077.1"/>
    <property type="molecule type" value="Genomic_DNA"/>
</dbReference>
<feature type="domain" description="RanBD1" evidence="6">
    <location>
        <begin position="79"/>
        <end position="214"/>
    </location>
</feature>
<dbReference type="Proteomes" id="UP001485043">
    <property type="component" value="Unassembled WGS sequence"/>
</dbReference>
<dbReference type="GO" id="GO:0005096">
    <property type="term" value="F:GTPase activator activity"/>
    <property type="evidence" value="ECO:0007669"/>
    <property type="project" value="TreeGrafter"/>
</dbReference>